<reference evidence="6 7" key="1">
    <citation type="submission" date="2023-10" db="EMBL/GenBank/DDBJ databases">
        <title>Description of Microbulbifer bruguierae sp. nov., isolated from the sediments of mangrove plant Bruguiera sexangula and comparative genomic analyses of the genus Microbulbifer.</title>
        <authorList>
            <person name="Long M."/>
        </authorList>
    </citation>
    <scope>NUCLEOTIDE SEQUENCE [LARGE SCALE GENOMIC DNA]</scope>
    <source>
        <strain evidence="6 7">SPO729</strain>
    </source>
</reference>
<gene>
    <name evidence="6" type="ORF">R5R33_14495</name>
</gene>
<dbReference type="SUPFAM" id="SSF51316">
    <property type="entry name" value="Mss4-like"/>
    <property type="match status" value="1"/>
</dbReference>
<dbReference type="GO" id="GO:0046872">
    <property type="term" value="F:metal ion binding"/>
    <property type="evidence" value="ECO:0007669"/>
    <property type="project" value="UniProtKB-KW"/>
</dbReference>
<proteinExistence type="inferred from homology"/>
<dbReference type="InterPro" id="IPR006913">
    <property type="entry name" value="CENP-V/GFA"/>
</dbReference>
<dbReference type="PANTHER" id="PTHR33337:SF33">
    <property type="entry name" value="CENP-V_GFA DOMAIN-CONTAINING PROTEIN"/>
    <property type="match status" value="1"/>
</dbReference>
<keyword evidence="3" id="KW-0862">Zinc</keyword>
<evidence type="ECO:0000313" key="7">
    <source>
        <dbReference type="Proteomes" id="UP001302477"/>
    </source>
</evidence>
<keyword evidence="4" id="KW-0456">Lyase</keyword>
<dbReference type="KEGG" id="mpaf:R5R33_14495"/>
<dbReference type="Proteomes" id="UP001302477">
    <property type="component" value="Chromosome"/>
</dbReference>
<comment type="similarity">
    <text evidence="1">Belongs to the Gfa family.</text>
</comment>
<keyword evidence="7" id="KW-1185">Reference proteome</keyword>
<accession>A0AAU0MY14</accession>
<keyword evidence="2" id="KW-0479">Metal-binding</keyword>
<evidence type="ECO:0000256" key="3">
    <source>
        <dbReference type="ARBA" id="ARBA00022833"/>
    </source>
</evidence>
<feature type="domain" description="CENP-V/GFA" evidence="5">
    <location>
        <begin position="7"/>
        <end position="114"/>
    </location>
</feature>
<evidence type="ECO:0000313" key="6">
    <source>
        <dbReference type="EMBL" id="WOX04937.1"/>
    </source>
</evidence>
<dbReference type="GO" id="GO:0016846">
    <property type="term" value="F:carbon-sulfur lyase activity"/>
    <property type="evidence" value="ECO:0007669"/>
    <property type="project" value="InterPro"/>
</dbReference>
<name>A0AAU0MY14_9GAMM</name>
<protein>
    <submittedName>
        <fullName evidence="6">GFA family protein</fullName>
    </submittedName>
</protein>
<dbReference type="PROSITE" id="PS51891">
    <property type="entry name" value="CENP_V_GFA"/>
    <property type="match status" value="1"/>
</dbReference>
<dbReference type="EMBL" id="CP137555">
    <property type="protein sequence ID" value="WOX04937.1"/>
    <property type="molecule type" value="Genomic_DNA"/>
</dbReference>
<evidence type="ECO:0000256" key="4">
    <source>
        <dbReference type="ARBA" id="ARBA00023239"/>
    </source>
</evidence>
<dbReference type="Pfam" id="PF04828">
    <property type="entry name" value="GFA"/>
    <property type="match status" value="1"/>
</dbReference>
<sequence length="159" mass="17922">MNASGRNKGKCICGEVEYELTAVPMFVHCCHCTWCQRETGSAFAINALIEADEVQLIQGYPEKIYVPSNSGMGQKISRCPSCKTALWSNYGAAKDAVCFIRVGTLNNPDVCPPDIHIFTSTKQKWVELNNTVPVMDEYYQRSKYWPEPSIVRYKRANKA</sequence>
<evidence type="ECO:0000256" key="2">
    <source>
        <dbReference type="ARBA" id="ARBA00022723"/>
    </source>
</evidence>
<dbReference type="InterPro" id="IPR011057">
    <property type="entry name" value="Mss4-like_sf"/>
</dbReference>
<organism evidence="6 7">
    <name type="scientific">Microbulbifer pacificus</name>
    <dbReference type="NCBI Taxonomy" id="407164"/>
    <lineage>
        <taxon>Bacteria</taxon>
        <taxon>Pseudomonadati</taxon>
        <taxon>Pseudomonadota</taxon>
        <taxon>Gammaproteobacteria</taxon>
        <taxon>Cellvibrionales</taxon>
        <taxon>Microbulbiferaceae</taxon>
        <taxon>Microbulbifer</taxon>
    </lineage>
</organism>
<dbReference type="PANTHER" id="PTHR33337">
    <property type="entry name" value="GFA DOMAIN-CONTAINING PROTEIN"/>
    <property type="match status" value="1"/>
</dbReference>
<dbReference type="RefSeq" id="WP_318953412.1">
    <property type="nucleotide sequence ID" value="NZ_CP137555.1"/>
</dbReference>
<evidence type="ECO:0000259" key="5">
    <source>
        <dbReference type="PROSITE" id="PS51891"/>
    </source>
</evidence>
<evidence type="ECO:0000256" key="1">
    <source>
        <dbReference type="ARBA" id="ARBA00005495"/>
    </source>
</evidence>
<dbReference type="Gene3D" id="3.90.1590.10">
    <property type="entry name" value="glutathione-dependent formaldehyde- activating enzyme (gfa)"/>
    <property type="match status" value="1"/>
</dbReference>
<dbReference type="AlphaFoldDB" id="A0AAU0MY14"/>